<feature type="transmembrane region" description="Helical" evidence="6">
    <location>
        <begin position="415"/>
        <end position="436"/>
    </location>
</feature>
<evidence type="ECO:0000256" key="6">
    <source>
        <dbReference type="SAM" id="Phobius"/>
    </source>
</evidence>
<protein>
    <submittedName>
        <fullName evidence="7">MFS transporter</fullName>
    </submittedName>
</protein>
<feature type="transmembrane region" description="Helical" evidence="6">
    <location>
        <begin position="27"/>
        <end position="48"/>
    </location>
</feature>
<dbReference type="KEGG" id="rain:Rai3103_02560"/>
<feature type="transmembrane region" description="Helical" evidence="6">
    <location>
        <begin position="123"/>
        <end position="145"/>
    </location>
</feature>
<dbReference type="InterPro" id="IPR036259">
    <property type="entry name" value="MFS_trans_sf"/>
</dbReference>
<comment type="similarity">
    <text evidence="2">Belongs to the major facilitator superfamily. Nitrate/nitrite porter (TC 2.A.1.8) family.</text>
</comment>
<dbReference type="InterPro" id="IPR011701">
    <property type="entry name" value="MFS"/>
</dbReference>
<accession>A0A5Q2F8I0</accession>
<dbReference type="CDD" id="cd17341">
    <property type="entry name" value="MFS_NRT2_like"/>
    <property type="match status" value="1"/>
</dbReference>
<feature type="transmembrane region" description="Helical" evidence="6">
    <location>
        <begin position="68"/>
        <end position="86"/>
    </location>
</feature>
<keyword evidence="5 6" id="KW-0472">Membrane</keyword>
<dbReference type="Pfam" id="PF07690">
    <property type="entry name" value="MFS_1"/>
    <property type="match status" value="1"/>
</dbReference>
<name>A0A5Q2F8I0_9ACTN</name>
<dbReference type="PANTHER" id="PTHR23515">
    <property type="entry name" value="HIGH-AFFINITY NITRATE TRANSPORTER 2.3"/>
    <property type="match status" value="1"/>
</dbReference>
<dbReference type="GO" id="GO:0015112">
    <property type="term" value="F:nitrate transmembrane transporter activity"/>
    <property type="evidence" value="ECO:0007669"/>
    <property type="project" value="InterPro"/>
</dbReference>
<evidence type="ECO:0000256" key="3">
    <source>
        <dbReference type="ARBA" id="ARBA00022692"/>
    </source>
</evidence>
<sequence length="445" mass="48502">MAIGSTTLAPDLSNWDPNNEETWDSRLAWRTLWITTYSMILAFCTWYIVSTVAPQLNKVGFHLTKEQLYWMVAMPGLAAGIFRLIWMFLPPVLGTRKLITLSSLLLLIPMGGWTLAVRDQTTPYSTLLLLAFACGIGGGIFSGYMPSTGYFFPKSKAGTALGIQAGVGNFGMSIIQILGPWVMGFGLFGTAFLTPQQAAGHPIWLHNVGLVLIPWTLLAVVLAWLFLKDVPIKANFRQQIDIFGNRNTWFMMLIYLMTFGTFSGFAAQFVLLINNTYGITSRFVPASGDVKGLVAGATYAFLPPMIASAVRVLWGPLCDRFGGAIWTFVSGVGMTVSIFVAASFLNPTSPDQYKGFLWAMFAMFFFAGIGNAGTFKQMPMIMGPRQAGGAIGFTAAIAAFGPFIVGVALANIDNLAFFIGCGIYFVFCTVLTWVFYARPKAPFPG</sequence>
<proteinExistence type="inferred from homology"/>
<dbReference type="InterPro" id="IPR044772">
    <property type="entry name" value="NO3_transporter"/>
</dbReference>
<feature type="transmembrane region" description="Helical" evidence="6">
    <location>
        <begin position="356"/>
        <end position="375"/>
    </location>
</feature>
<reference evidence="7 8" key="1">
    <citation type="submission" date="2019-10" db="EMBL/GenBank/DDBJ databases">
        <title>Genomic analysis of Raineyella sp. CBA3103.</title>
        <authorList>
            <person name="Roh S.W."/>
        </authorList>
    </citation>
    <scope>NUCLEOTIDE SEQUENCE [LARGE SCALE GENOMIC DNA]</scope>
    <source>
        <strain evidence="7 8">CBA3103</strain>
    </source>
</reference>
<feature type="transmembrane region" description="Helical" evidence="6">
    <location>
        <begin position="387"/>
        <end position="409"/>
    </location>
</feature>
<gene>
    <name evidence="7" type="ORF">Rai3103_02560</name>
</gene>
<feature type="transmembrane region" description="Helical" evidence="6">
    <location>
        <begin position="321"/>
        <end position="344"/>
    </location>
</feature>
<dbReference type="AlphaFoldDB" id="A0A5Q2F8I0"/>
<evidence type="ECO:0000313" key="7">
    <source>
        <dbReference type="EMBL" id="QGF22751.1"/>
    </source>
</evidence>
<evidence type="ECO:0000256" key="2">
    <source>
        <dbReference type="ARBA" id="ARBA00008432"/>
    </source>
</evidence>
<dbReference type="Gene3D" id="1.20.1250.20">
    <property type="entry name" value="MFS general substrate transporter like domains"/>
    <property type="match status" value="1"/>
</dbReference>
<dbReference type="EMBL" id="CP045725">
    <property type="protein sequence ID" value="QGF22751.1"/>
    <property type="molecule type" value="Genomic_DNA"/>
</dbReference>
<evidence type="ECO:0000256" key="1">
    <source>
        <dbReference type="ARBA" id="ARBA00004141"/>
    </source>
</evidence>
<evidence type="ECO:0000313" key="8">
    <source>
        <dbReference type="Proteomes" id="UP000386847"/>
    </source>
</evidence>
<feature type="transmembrane region" description="Helical" evidence="6">
    <location>
        <begin position="203"/>
        <end position="227"/>
    </location>
</feature>
<keyword evidence="4 6" id="KW-1133">Transmembrane helix</keyword>
<comment type="subcellular location">
    <subcellularLocation>
        <location evidence="1">Membrane</location>
        <topology evidence="1">Multi-pass membrane protein</topology>
    </subcellularLocation>
</comment>
<organism evidence="7 8">
    <name type="scientific">Raineyella fluvialis</name>
    <dbReference type="NCBI Taxonomy" id="2662261"/>
    <lineage>
        <taxon>Bacteria</taxon>
        <taxon>Bacillati</taxon>
        <taxon>Actinomycetota</taxon>
        <taxon>Actinomycetes</taxon>
        <taxon>Propionibacteriales</taxon>
        <taxon>Propionibacteriaceae</taxon>
        <taxon>Raineyella</taxon>
    </lineage>
</organism>
<keyword evidence="8" id="KW-1185">Reference proteome</keyword>
<evidence type="ECO:0000256" key="5">
    <source>
        <dbReference type="ARBA" id="ARBA00023136"/>
    </source>
</evidence>
<dbReference type="Proteomes" id="UP000386847">
    <property type="component" value="Chromosome"/>
</dbReference>
<evidence type="ECO:0000256" key="4">
    <source>
        <dbReference type="ARBA" id="ARBA00022989"/>
    </source>
</evidence>
<keyword evidence="3 6" id="KW-0812">Transmembrane</keyword>
<dbReference type="GO" id="GO:0016020">
    <property type="term" value="C:membrane"/>
    <property type="evidence" value="ECO:0007669"/>
    <property type="project" value="UniProtKB-SubCell"/>
</dbReference>
<feature type="transmembrane region" description="Helical" evidence="6">
    <location>
        <begin position="293"/>
        <end position="314"/>
    </location>
</feature>
<feature type="transmembrane region" description="Helical" evidence="6">
    <location>
        <begin position="248"/>
        <end position="273"/>
    </location>
</feature>
<feature type="transmembrane region" description="Helical" evidence="6">
    <location>
        <begin position="98"/>
        <end position="117"/>
    </location>
</feature>
<dbReference type="RefSeq" id="WP_153571278.1">
    <property type="nucleotide sequence ID" value="NZ_CP045725.1"/>
</dbReference>
<feature type="transmembrane region" description="Helical" evidence="6">
    <location>
        <begin position="157"/>
        <end position="183"/>
    </location>
</feature>
<dbReference type="SUPFAM" id="SSF103473">
    <property type="entry name" value="MFS general substrate transporter"/>
    <property type="match status" value="1"/>
</dbReference>